<keyword evidence="2" id="KW-1185">Reference proteome</keyword>
<organism evidence="1 2">
    <name type="scientific">Fibrobacter intestinalis</name>
    <dbReference type="NCBI Taxonomy" id="28122"/>
    <lineage>
        <taxon>Bacteria</taxon>
        <taxon>Pseudomonadati</taxon>
        <taxon>Fibrobacterota</taxon>
        <taxon>Fibrobacteria</taxon>
        <taxon>Fibrobacterales</taxon>
        <taxon>Fibrobacteraceae</taxon>
        <taxon>Fibrobacter</taxon>
    </lineage>
</organism>
<name>A0A1M6R787_9BACT</name>
<dbReference type="RefSeq" id="WP_143159306.1">
    <property type="nucleotide sequence ID" value="NZ_FRAW01000003.1"/>
</dbReference>
<evidence type="ECO:0000313" key="2">
    <source>
        <dbReference type="Proteomes" id="UP000184275"/>
    </source>
</evidence>
<evidence type="ECO:0000313" key="1">
    <source>
        <dbReference type="EMBL" id="SHK28270.1"/>
    </source>
</evidence>
<dbReference type="AlphaFoldDB" id="A0A1M6R787"/>
<accession>A0A1M6R787</accession>
<proteinExistence type="predicted"/>
<protein>
    <submittedName>
        <fullName evidence="1">Uncharacterized protein</fullName>
    </submittedName>
</protein>
<gene>
    <name evidence="1" type="ORF">SAMN05720469_103133</name>
</gene>
<sequence length="250" mass="27942">MKQILFILFTFMKFSAALDYYPEAFYETHFEYINFGKISEACLTIEKFQNYRDDFSCTQGSILYISPLDTTVTFATLFDSEQIWVYRNTQVCEGDFFSLTAVGQSGTLQFSEVLLAEFMRLQELGVVNMEKDSAESFILSVIDSLKMGNGGECDIDMAYGTGHMLPNYSCCSLVESPSAISLHSFVQNHLHTIKISQGKFRIDGAGLGTPYKLFDLNGKLLRSGVLQSLEVTTPPSPAILDIAGKRLLLQ</sequence>
<reference evidence="2" key="1">
    <citation type="submission" date="2016-11" db="EMBL/GenBank/DDBJ databases">
        <authorList>
            <person name="Varghese N."/>
            <person name="Submissions S."/>
        </authorList>
    </citation>
    <scope>NUCLEOTIDE SEQUENCE [LARGE SCALE GENOMIC DNA]</scope>
    <source>
        <strain evidence="2">UWOS</strain>
    </source>
</reference>
<dbReference type="Proteomes" id="UP000184275">
    <property type="component" value="Unassembled WGS sequence"/>
</dbReference>
<dbReference type="EMBL" id="FRAW01000003">
    <property type="protein sequence ID" value="SHK28270.1"/>
    <property type="molecule type" value="Genomic_DNA"/>
</dbReference>